<dbReference type="PANTHER" id="PTHR34001:SF3">
    <property type="entry name" value="BLL7405 PROTEIN"/>
    <property type="match status" value="1"/>
</dbReference>
<comment type="subcellular location">
    <subcellularLocation>
        <location evidence="1">Cell outer membrane</location>
    </subcellularLocation>
</comment>
<dbReference type="InterPro" id="IPR011250">
    <property type="entry name" value="OMP/PagP_B-barrel"/>
</dbReference>
<evidence type="ECO:0000256" key="3">
    <source>
        <dbReference type="ARBA" id="ARBA00023136"/>
    </source>
</evidence>
<protein>
    <submittedName>
        <fullName evidence="8">Porin family protein</fullName>
    </submittedName>
</protein>
<comment type="caution">
    <text evidence="8">The sequence shown here is derived from an EMBL/GenBank/DDBJ whole genome shotgun (WGS) entry which is preliminary data.</text>
</comment>
<dbReference type="InterPro" id="IPR051692">
    <property type="entry name" value="OMP-like"/>
</dbReference>
<dbReference type="Pfam" id="PF13505">
    <property type="entry name" value="OMP_b-brl"/>
    <property type="match status" value="1"/>
</dbReference>
<dbReference type="SUPFAM" id="SSF56925">
    <property type="entry name" value="OMPA-like"/>
    <property type="match status" value="1"/>
</dbReference>
<reference evidence="8" key="1">
    <citation type="submission" date="2022-11" db="EMBL/GenBank/DDBJ databases">
        <title>Biodiversity and phylogenetic relationships of bacteria.</title>
        <authorList>
            <person name="Machado R.A.R."/>
            <person name="Bhat A."/>
            <person name="Loulou A."/>
            <person name="Kallel S."/>
        </authorList>
    </citation>
    <scope>NUCLEOTIDE SEQUENCE</scope>
    <source>
        <strain evidence="8">K-TC2</strain>
    </source>
</reference>
<keyword evidence="3" id="KW-0472">Membrane</keyword>
<accession>A0A9X3IM50</accession>
<evidence type="ECO:0000256" key="5">
    <source>
        <dbReference type="ARBA" id="ARBA00038306"/>
    </source>
</evidence>
<dbReference type="AlphaFoldDB" id="A0A9X3IM50"/>
<dbReference type="PANTHER" id="PTHR34001">
    <property type="entry name" value="BLL7405 PROTEIN"/>
    <property type="match status" value="1"/>
</dbReference>
<comment type="similarity">
    <text evidence="5">Belongs to the Omp25/RopB family.</text>
</comment>
<evidence type="ECO:0000256" key="4">
    <source>
        <dbReference type="ARBA" id="ARBA00023237"/>
    </source>
</evidence>
<evidence type="ECO:0000313" key="9">
    <source>
        <dbReference type="Proteomes" id="UP001144805"/>
    </source>
</evidence>
<evidence type="ECO:0000259" key="7">
    <source>
        <dbReference type="Pfam" id="PF13505"/>
    </source>
</evidence>
<feature type="signal peptide" evidence="6">
    <location>
        <begin position="1"/>
        <end position="23"/>
    </location>
</feature>
<dbReference type="Proteomes" id="UP001144805">
    <property type="component" value="Unassembled WGS sequence"/>
</dbReference>
<name>A0A9X3IM50_9HYPH</name>
<feature type="domain" description="Outer membrane protein beta-barrel" evidence="7">
    <location>
        <begin position="36"/>
        <end position="218"/>
    </location>
</feature>
<dbReference type="NCBIfam" id="TIGR01414">
    <property type="entry name" value="autotrans_barl"/>
    <property type="match status" value="1"/>
</dbReference>
<dbReference type="GO" id="GO:0009279">
    <property type="term" value="C:cell outer membrane"/>
    <property type="evidence" value="ECO:0007669"/>
    <property type="project" value="UniProtKB-SubCell"/>
</dbReference>
<dbReference type="InterPro" id="IPR027385">
    <property type="entry name" value="Beta-barrel_OMP"/>
</dbReference>
<dbReference type="InterPro" id="IPR006315">
    <property type="entry name" value="OM_autotransptr_brl_dom"/>
</dbReference>
<dbReference type="Gene3D" id="2.40.160.20">
    <property type="match status" value="1"/>
</dbReference>
<proteinExistence type="inferred from homology"/>
<dbReference type="RefSeq" id="WP_266339521.1">
    <property type="nucleotide sequence ID" value="NZ_JAPKNK010000006.1"/>
</dbReference>
<keyword evidence="9" id="KW-1185">Reference proteome</keyword>
<sequence length="218" mass="22627">MLRIRTLSLGAMALALSAAPVLAADLTYEPAPAPLAPAAQAFSWTGPYVGALVGYGWSSSDANSRYAFGSVNGDGFKGGLYAGYNFDLGNQWVIGAEIDANLDDVSGSNAIGGVRQKWDGTARARVGYAFDRYLAYGTGGAALSGAKASVDGAGSDDKTHMGWTVGAGVEAQVWNNVTARVEYQYASYGKEHYDIGAPGGTDIDFNTNTIRAGVGVKF</sequence>
<dbReference type="EMBL" id="JAPKNK010000006">
    <property type="protein sequence ID" value="MCX5570557.1"/>
    <property type="molecule type" value="Genomic_DNA"/>
</dbReference>
<evidence type="ECO:0000313" key="8">
    <source>
        <dbReference type="EMBL" id="MCX5570557.1"/>
    </source>
</evidence>
<gene>
    <name evidence="8" type="ORF">OSH07_15210</name>
</gene>
<feature type="chain" id="PRO_5040981491" evidence="6">
    <location>
        <begin position="24"/>
        <end position="218"/>
    </location>
</feature>
<evidence type="ECO:0000256" key="6">
    <source>
        <dbReference type="SAM" id="SignalP"/>
    </source>
</evidence>
<keyword evidence="2 6" id="KW-0732">Signal</keyword>
<evidence type="ECO:0000256" key="1">
    <source>
        <dbReference type="ARBA" id="ARBA00004442"/>
    </source>
</evidence>
<evidence type="ECO:0000256" key="2">
    <source>
        <dbReference type="ARBA" id="ARBA00022729"/>
    </source>
</evidence>
<keyword evidence="4" id="KW-0998">Cell outer membrane</keyword>
<organism evidence="8 9">
    <name type="scientific">Kaistia nematophila</name>
    <dbReference type="NCBI Taxonomy" id="2994654"/>
    <lineage>
        <taxon>Bacteria</taxon>
        <taxon>Pseudomonadati</taxon>
        <taxon>Pseudomonadota</taxon>
        <taxon>Alphaproteobacteria</taxon>
        <taxon>Hyphomicrobiales</taxon>
        <taxon>Kaistiaceae</taxon>
        <taxon>Kaistia</taxon>
    </lineage>
</organism>